<dbReference type="AlphaFoldDB" id="A0A1F6CRW6"/>
<reference evidence="1 2" key="1">
    <citation type="journal article" date="2016" name="Nat. Commun.">
        <title>Thousands of microbial genomes shed light on interconnected biogeochemical processes in an aquifer system.</title>
        <authorList>
            <person name="Anantharaman K."/>
            <person name="Brown C.T."/>
            <person name="Hug L.A."/>
            <person name="Sharon I."/>
            <person name="Castelle C.J."/>
            <person name="Probst A.J."/>
            <person name="Thomas B.C."/>
            <person name="Singh A."/>
            <person name="Wilkins M.J."/>
            <person name="Karaoz U."/>
            <person name="Brodie E.L."/>
            <person name="Williams K.H."/>
            <person name="Hubbard S.S."/>
            <person name="Banfield J.F."/>
        </authorList>
    </citation>
    <scope>NUCLEOTIDE SEQUENCE [LARGE SCALE GENOMIC DNA]</scope>
    <source>
        <strain evidence="2">RIFCSPLOWO2_12_FULL_64_10</strain>
    </source>
</reference>
<name>A0A1F6CRW6_HANXR</name>
<evidence type="ECO:0000313" key="1">
    <source>
        <dbReference type="EMBL" id="OGG51830.1"/>
    </source>
</evidence>
<evidence type="ECO:0000313" key="2">
    <source>
        <dbReference type="Proteomes" id="UP000178606"/>
    </source>
</evidence>
<dbReference type="Proteomes" id="UP000178606">
    <property type="component" value="Unassembled WGS sequence"/>
</dbReference>
<protein>
    <submittedName>
        <fullName evidence="1">Uncharacterized protein</fullName>
    </submittedName>
</protein>
<proteinExistence type="predicted"/>
<accession>A0A1F6CRW6</accession>
<comment type="caution">
    <text evidence="1">The sequence shown here is derived from an EMBL/GenBank/DDBJ whole genome shotgun (WGS) entry which is preliminary data.</text>
</comment>
<organism evidence="1 2">
    <name type="scientific">Handelsmanbacteria sp. (strain RIFCSPLOWO2_12_FULL_64_10)</name>
    <dbReference type="NCBI Taxonomy" id="1817868"/>
    <lineage>
        <taxon>Bacteria</taxon>
        <taxon>Candidatus Handelsmaniibacteriota</taxon>
    </lineage>
</organism>
<sequence length="68" mass="8043">MTTSKTRKLTPAQIIASIERLSESEKETLAILADKQLSQEILRRRKIALDEFTKENLLTERQLFERRR</sequence>
<gene>
    <name evidence="1" type="ORF">A3F84_29100</name>
</gene>
<dbReference type="EMBL" id="MFKF01000167">
    <property type="protein sequence ID" value="OGG51830.1"/>
    <property type="molecule type" value="Genomic_DNA"/>
</dbReference>